<reference evidence="1" key="2">
    <citation type="submission" date="2018-10" db="UniProtKB">
        <authorList>
            <consortium name="EnsemblPlants"/>
        </authorList>
    </citation>
    <scope>IDENTIFICATION</scope>
</reference>
<dbReference type="Gramene" id="TraesCAD_scaffold_049919_01G000400.1">
    <property type="protein sequence ID" value="TraesCAD_scaffold_049919_01G000400.1"/>
    <property type="gene ID" value="TraesCAD_scaffold_049919_01G000400"/>
</dbReference>
<dbReference type="PANTHER" id="PTHR34480">
    <property type="entry name" value="OS01G0967800 PROTEIN-RELATED"/>
    <property type="match status" value="1"/>
</dbReference>
<dbReference type="Gramene" id="TraesRN4B0100753900.1">
    <property type="protein sequence ID" value="TraesRN4B0100753900.1"/>
    <property type="gene ID" value="TraesRN4B0100753900"/>
</dbReference>
<dbReference type="Gramene" id="TraesWEE_scaffold_099502_01G000200.1">
    <property type="protein sequence ID" value="TraesWEE_scaffold_099502_01G000200.1"/>
    <property type="gene ID" value="TraesWEE_scaffold_099502_01G000200"/>
</dbReference>
<dbReference type="AlphaFoldDB" id="A0A3B6ISZ8"/>
<reference evidence="1" key="1">
    <citation type="submission" date="2018-08" db="EMBL/GenBank/DDBJ databases">
        <authorList>
            <person name="Rossello M."/>
        </authorList>
    </citation>
    <scope>NUCLEOTIDE SEQUENCE [LARGE SCALE GENOMIC DNA]</scope>
    <source>
        <strain evidence="1">cv. Chinese Spring</strain>
    </source>
</reference>
<proteinExistence type="predicted"/>
<accession>A0A3B6ISZ8</accession>
<dbReference type="Gramene" id="TraesROB_scaffold_077629_01G000200.1">
    <property type="protein sequence ID" value="TraesROB_scaffold_077629_01G000200.1"/>
    <property type="gene ID" value="TraesROB_scaffold_077629_01G000200"/>
</dbReference>
<dbReference type="EnsemblPlants" id="TraesCS4B02G273600.1">
    <property type="protein sequence ID" value="TraesCS4B02G273600.1"/>
    <property type="gene ID" value="TraesCS4B02G273600"/>
</dbReference>
<dbReference type="OrthoDB" id="587492at2759"/>
<evidence type="ECO:0000313" key="2">
    <source>
        <dbReference type="Proteomes" id="UP000019116"/>
    </source>
</evidence>
<name>A0A3B6ISZ8_WHEAT</name>
<evidence type="ECO:0000313" key="1">
    <source>
        <dbReference type="EnsemblPlants" id="TraesCS4B02G273600.1"/>
    </source>
</evidence>
<dbReference type="PANTHER" id="PTHR34480:SF15">
    <property type="entry name" value="GENOME ASSEMBLY, CHROMOSOME: II"/>
    <property type="match status" value="1"/>
</dbReference>
<keyword evidence="2" id="KW-1185">Reference proteome</keyword>
<dbReference type="Proteomes" id="UP000019116">
    <property type="component" value="Chromosome 4B"/>
</dbReference>
<dbReference type="Gramene" id="TraesCS4B02G273600.1">
    <property type="protein sequence ID" value="TraesCS4B02G273600.1"/>
    <property type="gene ID" value="TraesCS4B02G273600"/>
</dbReference>
<organism evidence="1">
    <name type="scientific">Triticum aestivum</name>
    <name type="common">Wheat</name>
    <dbReference type="NCBI Taxonomy" id="4565"/>
    <lineage>
        <taxon>Eukaryota</taxon>
        <taxon>Viridiplantae</taxon>
        <taxon>Streptophyta</taxon>
        <taxon>Embryophyta</taxon>
        <taxon>Tracheophyta</taxon>
        <taxon>Spermatophyta</taxon>
        <taxon>Magnoliopsida</taxon>
        <taxon>Liliopsida</taxon>
        <taxon>Poales</taxon>
        <taxon>Poaceae</taxon>
        <taxon>BOP clade</taxon>
        <taxon>Pooideae</taxon>
        <taxon>Triticodae</taxon>
        <taxon>Triticeae</taxon>
        <taxon>Triticinae</taxon>
        <taxon>Triticum</taxon>
    </lineage>
</organism>
<protein>
    <submittedName>
        <fullName evidence="1">Uncharacterized protein</fullName>
    </submittedName>
</protein>
<dbReference type="Gramene" id="TraesCS4B03G0726100.1">
    <property type="protein sequence ID" value="TraesCS4B03G0726100.1.CDS"/>
    <property type="gene ID" value="TraesCS4B03G0726100"/>
</dbReference>
<gene>
    <name evidence="1" type="primary">LOC123095192</name>
</gene>
<sequence length="469" mass="54989">MLHELEHPRAEEAIHESDPDECVVHVKKAEFHMSRMLHEHPAEEADTSLSGELLDQYEHPDAEEADAAKDIHEYDPDECVVDVKTAEWHIQDRHEAKLLIEQLNQSGLGEDISNQEFLAYFNKLARRPPWFNLKAGLEEKDLDQQLIDHALFRFRYYKYKLTQPKEELHAGNLLEEGEDDKEEREYLAMLKEKQLLYHEEGDTTSEEDETEADNLMDKNEADFNLEFLEENRFFISFEKDGTLDWFFHPAYCECASLSDYERLVLQNYGGTEYTRWSYYHSYLHSYDVEQEYVKYCEELSKQLKWMEDYIDIDPSSIKWDYVSSRGAYQAIKIAATSFPKITPILAYNGYDECKESMGYHHIYLKEYDGLYFGFGSGSKRGWFPLRQSLMQIALGNEFTMTSLEKDFRTCTAAIRPGVEEDEAKELIADTVKKRVDKPKFYDDYIRKKIEIAHIVGILPSEKTKTDATV</sequence>